<dbReference type="SMART" id="SM00032">
    <property type="entry name" value="CCP"/>
    <property type="match status" value="2"/>
</dbReference>
<evidence type="ECO:0000313" key="9">
    <source>
        <dbReference type="Proteomes" id="UP000472262"/>
    </source>
</evidence>
<accession>A0A672QDT6</accession>
<keyword evidence="4" id="KW-1015">Disulfide bond</keyword>
<evidence type="ECO:0000259" key="7">
    <source>
        <dbReference type="PROSITE" id="PS50923"/>
    </source>
</evidence>
<feature type="signal peptide" evidence="6">
    <location>
        <begin position="1"/>
        <end position="24"/>
    </location>
</feature>
<comment type="subcellular location">
    <subcellularLocation>
        <location evidence="1">Virion</location>
    </subcellularLocation>
</comment>
<dbReference type="PANTHER" id="PTHR45785">
    <property type="entry name" value="COMPLEMENT FACTOR H-RELATED"/>
    <property type="match status" value="1"/>
</dbReference>
<dbReference type="InterPro" id="IPR035976">
    <property type="entry name" value="Sushi/SCR/CCP_sf"/>
</dbReference>
<keyword evidence="2 5" id="KW-0768">Sushi</keyword>
<dbReference type="PROSITE" id="PS50923">
    <property type="entry name" value="SUSHI"/>
    <property type="match status" value="1"/>
</dbReference>
<evidence type="ECO:0000256" key="4">
    <source>
        <dbReference type="ARBA" id="ARBA00023157"/>
    </source>
</evidence>
<name>A0A672QDT6_SINGR</name>
<protein>
    <recommendedName>
        <fullName evidence="7">Sushi domain-containing protein</fullName>
    </recommendedName>
</protein>
<feature type="chain" id="PRO_5025441770" description="Sushi domain-containing protein" evidence="6">
    <location>
        <begin position="25"/>
        <end position="210"/>
    </location>
</feature>
<comment type="caution">
    <text evidence="5">Lacks conserved residue(s) required for the propagation of feature annotation.</text>
</comment>
<keyword evidence="9" id="KW-1185">Reference proteome</keyword>
<feature type="domain" description="Sushi" evidence="7">
    <location>
        <begin position="84"/>
        <end position="146"/>
    </location>
</feature>
<dbReference type="InterPro" id="IPR000436">
    <property type="entry name" value="Sushi_SCR_CCP_dom"/>
</dbReference>
<dbReference type="PANTHER" id="PTHR45785:SF2">
    <property type="entry name" value="COMPLEMENT FACTOR H-RELATED"/>
    <property type="match status" value="1"/>
</dbReference>
<dbReference type="InterPro" id="IPR051503">
    <property type="entry name" value="ComplSys_Reg/VirEntry_Med"/>
</dbReference>
<dbReference type="AlphaFoldDB" id="A0A672QDT6"/>
<evidence type="ECO:0000256" key="5">
    <source>
        <dbReference type="PROSITE-ProRule" id="PRU00302"/>
    </source>
</evidence>
<evidence type="ECO:0000256" key="3">
    <source>
        <dbReference type="ARBA" id="ARBA00022729"/>
    </source>
</evidence>
<dbReference type="SUPFAM" id="SSF57535">
    <property type="entry name" value="Complement control module/SCR domain"/>
    <property type="match status" value="3"/>
</dbReference>
<reference evidence="8" key="2">
    <citation type="submission" date="2025-09" db="UniProtKB">
        <authorList>
            <consortium name="Ensembl"/>
        </authorList>
    </citation>
    <scope>IDENTIFICATION</scope>
</reference>
<dbReference type="Pfam" id="PF00084">
    <property type="entry name" value="Sushi"/>
    <property type="match status" value="2"/>
</dbReference>
<dbReference type="InParanoid" id="A0A672QDT6"/>
<evidence type="ECO:0000256" key="2">
    <source>
        <dbReference type="ARBA" id="ARBA00022659"/>
    </source>
</evidence>
<dbReference type="Gene3D" id="2.10.70.10">
    <property type="entry name" value="Complement Module, domain 1"/>
    <property type="match status" value="3"/>
</dbReference>
<dbReference type="Ensembl" id="ENSSGRT00000078765.1">
    <property type="protein sequence ID" value="ENSSGRP00000073983.1"/>
    <property type="gene ID" value="ENSSGRG00000037605.1"/>
</dbReference>
<dbReference type="Proteomes" id="UP000472262">
    <property type="component" value="Unassembled WGS sequence"/>
</dbReference>
<evidence type="ECO:0000256" key="6">
    <source>
        <dbReference type="SAM" id="SignalP"/>
    </source>
</evidence>
<proteinExistence type="predicted"/>
<dbReference type="OMA" id="ANYSCKS"/>
<sequence>LLIFHLELVLYLYFLLINRRPHLSENVTCETPYDQHVDYPSYHFSGYKKLGAIKSYSCESGYRQTAAEATCTRDGWTPKPLCAEKCGPPPNISNASTKEKKKDEYKTEERVEYSCIDEYKPDTSPSFSKYLTCVKGEWKGDIYCLKPCIVTEEEMDKRGIKLKWVSKKNIISTHEGGIDFACQDGKKFKGQNLPRQICNDGVMHLPECEE</sequence>
<evidence type="ECO:0000256" key="1">
    <source>
        <dbReference type="ARBA" id="ARBA00004328"/>
    </source>
</evidence>
<evidence type="ECO:0000313" key="8">
    <source>
        <dbReference type="Ensembl" id="ENSSGRP00000073983.1"/>
    </source>
</evidence>
<organism evidence="8 9">
    <name type="scientific">Sinocyclocheilus grahami</name>
    <name type="common">Dianchi golden-line fish</name>
    <name type="synonym">Barbus grahami</name>
    <dbReference type="NCBI Taxonomy" id="75366"/>
    <lineage>
        <taxon>Eukaryota</taxon>
        <taxon>Metazoa</taxon>
        <taxon>Chordata</taxon>
        <taxon>Craniata</taxon>
        <taxon>Vertebrata</taxon>
        <taxon>Euteleostomi</taxon>
        <taxon>Actinopterygii</taxon>
        <taxon>Neopterygii</taxon>
        <taxon>Teleostei</taxon>
        <taxon>Ostariophysi</taxon>
        <taxon>Cypriniformes</taxon>
        <taxon>Cyprinidae</taxon>
        <taxon>Cyprininae</taxon>
        <taxon>Sinocyclocheilus</taxon>
    </lineage>
</organism>
<keyword evidence="3 6" id="KW-0732">Signal</keyword>
<reference evidence="8" key="1">
    <citation type="submission" date="2025-08" db="UniProtKB">
        <authorList>
            <consortium name="Ensembl"/>
        </authorList>
    </citation>
    <scope>IDENTIFICATION</scope>
</reference>